<sequence length="448" mass="48117">MGKEQKIHLRLSNLQIVALGYFIVAVVGTVLLLLPISSAEGKTTLLEALFTAVSASCVTGLVLVDTSIHWTLFGQLVILLLIQVGGMGFMTIGIRFLLLVRHKISLREREVMVESINASQLGGIVNLTSKIFKWTLLFEGIGAVLLAIRFIPEFGLKKGLFYSIFHAVSAFCNAGFDLMGIKKPFDSMVSYSNDVLVSGTLMLLIIIGGIGFFVWDDINTHGFRWKRYMLHTKIVLTCSVVLVIGGGLLFFLLEGRATGVEMGVGERILTALFQSVTCRTAGYNTIDTGAMSQGSKVLSMLLMFIGGSPGSTAGGIKTTTLSVFILYTVCGIKREGRATAFGRTLPRDSVEKAVSIFTISLGLALTATLFICAMQPFAGVDVLFEVFSALGTVGLTTGITRELAPASAYVITILMFLGRVGSVSLATALLEKKARPPVTSPEEKIMIG</sequence>
<evidence type="ECO:0000256" key="2">
    <source>
        <dbReference type="ARBA" id="ARBA00022448"/>
    </source>
</evidence>
<keyword evidence="4 8" id="KW-0812">Transmembrane</keyword>
<evidence type="ECO:0000256" key="7">
    <source>
        <dbReference type="ARBA" id="ARBA00023136"/>
    </source>
</evidence>
<protein>
    <submittedName>
        <fullName evidence="9">Potassium/sodium uptake protein NtpJ</fullName>
    </submittedName>
    <submittedName>
        <fullName evidence="10">Trk system potassium uptake protein TrkH</fullName>
    </submittedName>
</protein>
<evidence type="ECO:0000256" key="4">
    <source>
        <dbReference type="ARBA" id="ARBA00022692"/>
    </source>
</evidence>
<feature type="transmembrane region" description="Helical" evidence="8">
    <location>
        <begin position="406"/>
        <end position="430"/>
    </location>
</feature>
<keyword evidence="11" id="KW-1185">Reference proteome</keyword>
<dbReference type="PANTHER" id="PTHR32024">
    <property type="entry name" value="TRK SYSTEM POTASSIUM UPTAKE PROTEIN TRKG-RELATED"/>
    <property type="match status" value="1"/>
</dbReference>
<dbReference type="EMBL" id="FQUA01000001">
    <property type="protein sequence ID" value="SHE27850.1"/>
    <property type="molecule type" value="Genomic_DNA"/>
</dbReference>
<dbReference type="Pfam" id="PF02386">
    <property type="entry name" value="TrkH"/>
    <property type="match status" value="1"/>
</dbReference>
<keyword evidence="3" id="KW-1003">Cell membrane</keyword>
<accession>A0A110A6U2</accession>
<evidence type="ECO:0000313" key="9">
    <source>
        <dbReference type="EMBL" id="AMJ39850.1"/>
    </source>
</evidence>
<dbReference type="RefSeq" id="WP_066046884.1">
    <property type="nucleotide sequence ID" value="NZ_CP014223.1"/>
</dbReference>
<feature type="transmembrane region" description="Helical" evidence="8">
    <location>
        <begin position="196"/>
        <end position="214"/>
    </location>
</feature>
<dbReference type="EMBL" id="CP014223">
    <property type="protein sequence ID" value="AMJ39850.1"/>
    <property type="molecule type" value="Genomic_DNA"/>
</dbReference>
<dbReference type="KEGG" id="cpro:CPRO_02270"/>
<evidence type="ECO:0000256" key="1">
    <source>
        <dbReference type="ARBA" id="ARBA00004651"/>
    </source>
</evidence>
<evidence type="ECO:0000256" key="6">
    <source>
        <dbReference type="ARBA" id="ARBA00023065"/>
    </source>
</evidence>
<evidence type="ECO:0000256" key="3">
    <source>
        <dbReference type="ARBA" id="ARBA00022475"/>
    </source>
</evidence>
<dbReference type="GO" id="GO:0008324">
    <property type="term" value="F:monoatomic cation transmembrane transporter activity"/>
    <property type="evidence" value="ECO:0007669"/>
    <property type="project" value="InterPro"/>
</dbReference>
<dbReference type="OrthoDB" id="9810952at2"/>
<keyword evidence="7 8" id="KW-0472">Membrane</keyword>
<feature type="transmembrane region" description="Helical" evidence="8">
    <location>
        <begin position="353"/>
        <end position="373"/>
    </location>
</feature>
<reference evidence="12" key="4">
    <citation type="submission" date="2016-11" db="EMBL/GenBank/DDBJ databases">
        <authorList>
            <person name="Jaros S."/>
            <person name="Januszkiewicz K."/>
            <person name="Wedrychowicz H."/>
        </authorList>
    </citation>
    <scope>NUCLEOTIDE SEQUENCE [LARGE SCALE GENOMIC DNA]</scope>
    <source>
        <strain evidence="12">DSM 1682</strain>
    </source>
</reference>
<dbReference type="AlphaFoldDB" id="A0A110A6U2"/>
<feature type="transmembrane region" description="Helical" evidence="8">
    <location>
        <begin position="234"/>
        <end position="253"/>
    </location>
</feature>
<feature type="transmembrane region" description="Helical" evidence="8">
    <location>
        <begin position="12"/>
        <end position="33"/>
    </location>
</feature>
<evidence type="ECO:0000256" key="5">
    <source>
        <dbReference type="ARBA" id="ARBA00022989"/>
    </source>
</evidence>
<reference evidence="9 11" key="1">
    <citation type="journal article" date="2016" name="Genome Announc.">
        <title>Complete Genome Sequence of the Amino Acid-Fermenting Clostridium propionicum X2 (DSM 1682).</title>
        <authorList>
            <person name="Poehlein A."/>
            <person name="Schlien K."/>
            <person name="Chowdhury N.P."/>
            <person name="Gottschalk G."/>
            <person name="Buckel W."/>
            <person name="Daniel R."/>
        </authorList>
    </citation>
    <scope>NUCLEOTIDE SEQUENCE [LARGE SCALE GENOMIC DNA]</scope>
    <source>
        <strain evidence="9 11">X2</strain>
    </source>
</reference>
<dbReference type="GO" id="GO:0005886">
    <property type="term" value="C:plasma membrane"/>
    <property type="evidence" value="ECO:0007669"/>
    <property type="project" value="UniProtKB-SubCell"/>
</dbReference>
<dbReference type="Proteomes" id="UP000184204">
    <property type="component" value="Unassembled WGS sequence"/>
</dbReference>
<feature type="transmembrane region" description="Helical" evidence="8">
    <location>
        <begin position="45"/>
        <end position="64"/>
    </location>
</feature>
<keyword evidence="6" id="KW-0406">Ion transport</keyword>
<organism evidence="10 12">
    <name type="scientific">Anaerotignum propionicum DSM 1682</name>
    <dbReference type="NCBI Taxonomy" id="991789"/>
    <lineage>
        <taxon>Bacteria</taxon>
        <taxon>Bacillati</taxon>
        <taxon>Bacillota</taxon>
        <taxon>Clostridia</taxon>
        <taxon>Lachnospirales</taxon>
        <taxon>Anaerotignaceae</taxon>
        <taxon>Anaerotignum</taxon>
    </lineage>
</organism>
<evidence type="ECO:0000313" key="11">
    <source>
        <dbReference type="Proteomes" id="UP000068026"/>
    </source>
</evidence>
<evidence type="ECO:0000313" key="12">
    <source>
        <dbReference type="Proteomes" id="UP000184204"/>
    </source>
</evidence>
<reference evidence="10" key="3">
    <citation type="submission" date="2016-11" db="EMBL/GenBank/DDBJ databases">
        <authorList>
            <person name="Varghese N."/>
            <person name="Submissions S."/>
        </authorList>
    </citation>
    <scope>NUCLEOTIDE SEQUENCE</scope>
    <source>
        <strain evidence="10">DSM 1682</strain>
    </source>
</reference>
<dbReference type="GO" id="GO:0030001">
    <property type="term" value="P:metal ion transport"/>
    <property type="evidence" value="ECO:0007669"/>
    <property type="project" value="UniProtKB-ARBA"/>
</dbReference>
<name>A0A110A6U2_ANAPI</name>
<dbReference type="PANTHER" id="PTHR32024:SF1">
    <property type="entry name" value="KTR SYSTEM POTASSIUM UPTAKE PROTEIN B"/>
    <property type="match status" value="1"/>
</dbReference>
<dbReference type="Proteomes" id="UP000068026">
    <property type="component" value="Chromosome"/>
</dbReference>
<gene>
    <name evidence="9" type="primary">ntpJ_1</name>
    <name evidence="9" type="ORF">CPRO_02270</name>
    <name evidence="10" type="ORF">SAMN02745151_00127</name>
</gene>
<reference evidence="11" key="2">
    <citation type="submission" date="2016-01" db="EMBL/GenBank/DDBJ databases">
        <authorList>
            <person name="Poehlein A."/>
            <person name="Schlien K."/>
            <person name="Gottschalk G."/>
            <person name="Buckel W."/>
            <person name="Daniel R."/>
        </authorList>
    </citation>
    <scope>NUCLEOTIDE SEQUENCE [LARGE SCALE GENOMIC DNA]</scope>
    <source>
        <strain evidence="11">X2</strain>
    </source>
</reference>
<feature type="transmembrane region" description="Helical" evidence="8">
    <location>
        <begin position="76"/>
        <end position="98"/>
    </location>
</feature>
<evidence type="ECO:0000313" key="10">
    <source>
        <dbReference type="EMBL" id="SHE27850.1"/>
    </source>
</evidence>
<feature type="transmembrane region" description="Helical" evidence="8">
    <location>
        <begin position="159"/>
        <end position="176"/>
    </location>
</feature>
<evidence type="ECO:0000256" key="8">
    <source>
        <dbReference type="SAM" id="Phobius"/>
    </source>
</evidence>
<proteinExistence type="predicted"/>
<dbReference type="InterPro" id="IPR003445">
    <property type="entry name" value="Cat_transpt"/>
</dbReference>
<comment type="subcellular location">
    <subcellularLocation>
        <location evidence="1">Cell membrane</location>
        <topology evidence="1">Multi-pass membrane protein</topology>
    </subcellularLocation>
</comment>
<keyword evidence="5 8" id="KW-1133">Transmembrane helix</keyword>
<keyword evidence="2" id="KW-0813">Transport</keyword>